<organism evidence="1 2">
    <name type="scientific">Pseudocalidococcus azoricus BACA0444</name>
    <dbReference type="NCBI Taxonomy" id="2918990"/>
    <lineage>
        <taxon>Bacteria</taxon>
        <taxon>Bacillati</taxon>
        <taxon>Cyanobacteriota</taxon>
        <taxon>Cyanophyceae</taxon>
        <taxon>Acaryochloridales</taxon>
        <taxon>Thermosynechococcaceae</taxon>
        <taxon>Pseudocalidococcus</taxon>
        <taxon>Pseudocalidococcus azoricus</taxon>
    </lineage>
</organism>
<protein>
    <submittedName>
        <fullName evidence="1">Type II toxin-antitoxin system HicB family antitoxin</fullName>
    </submittedName>
</protein>
<dbReference type="SUPFAM" id="SSF143100">
    <property type="entry name" value="TTHA1013/TTHA0281-like"/>
    <property type="match status" value="1"/>
</dbReference>
<keyword evidence="2" id="KW-1185">Reference proteome</keyword>
<accession>A0AAE4JWD6</accession>
<dbReference type="Proteomes" id="UP001268256">
    <property type="component" value="Unassembled WGS sequence"/>
</dbReference>
<reference evidence="2" key="1">
    <citation type="submission" date="2023-07" db="EMBL/GenBank/DDBJ databases">
        <authorList>
            <person name="Luz R."/>
            <person name="Cordeiro R."/>
            <person name="Fonseca A."/>
            <person name="Goncalves V."/>
        </authorList>
    </citation>
    <scope>NUCLEOTIDE SEQUENCE [LARGE SCALE GENOMIC DNA]</scope>
    <source>
        <strain evidence="2">BACA0444</strain>
    </source>
</reference>
<dbReference type="RefSeq" id="WP_322878210.1">
    <property type="nucleotide sequence ID" value="NZ_JAVMIP010000007.1"/>
</dbReference>
<evidence type="ECO:0000313" key="2">
    <source>
        <dbReference type="Proteomes" id="UP001268256"/>
    </source>
</evidence>
<dbReference type="Pfam" id="PF21748">
    <property type="entry name" value="UPF0150"/>
    <property type="match status" value="1"/>
</dbReference>
<comment type="caution">
    <text evidence="1">The sequence shown here is derived from an EMBL/GenBank/DDBJ whole genome shotgun (WGS) entry which is preliminary data.</text>
</comment>
<dbReference type="Gene3D" id="3.30.160.250">
    <property type="match status" value="1"/>
</dbReference>
<name>A0AAE4JWD6_9CYAN</name>
<dbReference type="InterPro" id="IPR035069">
    <property type="entry name" value="TTHA1013/TTHA0281-like"/>
</dbReference>
<dbReference type="AlphaFoldDB" id="A0AAE4JWD6"/>
<gene>
    <name evidence="1" type="ORF">RIF25_09005</name>
</gene>
<evidence type="ECO:0000313" key="1">
    <source>
        <dbReference type="EMBL" id="MDS3860951.1"/>
    </source>
</evidence>
<proteinExistence type="predicted"/>
<dbReference type="InterPro" id="IPR049389">
    <property type="entry name" value="TTHA0281-like"/>
</dbReference>
<sequence>MLNDYLMAAMKIAKYQVLEDNSYFGCIPGFDGLWSNARTLEQCRDELLSGLDDWVLLGLKMGHLLPVVDGIELNLDLTPEAS</sequence>
<dbReference type="EMBL" id="JAVMIP010000007">
    <property type="protein sequence ID" value="MDS3860951.1"/>
    <property type="molecule type" value="Genomic_DNA"/>
</dbReference>